<organism evidence="2 3">
    <name type="scientific">Microlunatus ginsengisoli</name>
    <dbReference type="NCBI Taxonomy" id="363863"/>
    <lineage>
        <taxon>Bacteria</taxon>
        <taxon>Bacillati</taxon>
        <taxon>Actinomycetota</taxon>
        <taxon>Actinomycetes</taxon>
        <taxon>Propionibacteriales</taxon>
        <taxon>Propionibacteriaceae</taxon>
        <taxon>Microlunatus</taxon>
    </lineage>
</organism>
<evidence type="ECO:0000313" key="3">
    <source>
        <dbReference type="Proteomes" id="UP001501490"/>
    </source>
</evidence>
<dbReference type="EMBL" id="BAABAB010000021">
    <property type="protein sequence ID" value="GAA3625520.1"/>
    <property type="molecule type" value="Genomic_DNA"/>
</dbReference>
<dbReference type="InterPro" id="IPR036388">
    <property type="entry name" value="WH-like_DNA-bd_sf"/>
</dbReference>
<protein>
    <recommendedName>
        <fullName evidence="1">Transcription regulator PadR N-terminal domain-containing protein</fullName>
    </recommendedName>
</protein>
<name>A0ABP7A5X6_9ACTN</name>
<comment type="caution">
    <text evidence="2">The sequence shown here is derived from an EMBL/GenBank/DDBJ whole genome shotgun (WGS) entry which is preliminary data.</text>
</comment>
<proteinExistence type="predicted"/>
<accession>A0ABP7A5X6</accession>
<gene>
    <name evidence="2" type="ORF">GCM10022236_29820</name>
</gene>
<dbReference type="RefSeq" id="WP_344805883.1">
    <property type="nucleotide sequence ID" value="NZ_BAABAB010000021.1"/>
</dbReference>
<evidence type="ECO:0000259" key="1">
    <source>
        <dbReference type="Pfam" id="PF03551"/>
    </source>
</evidence>
<evidence type="ECO:0000313" key="2">
    <source>
        <dbReference type="EMBL" id="GAA3625520.1"/>
    </source>
</evidence>
<reference evidence="3" key="1">
    <citation type="journal article" date="2019" name="Int. J. Syst. Evol. Microbiol.">
        <title>The Global Catalogue of Microorganisms (GCM) 10K type strain sequencing project: providing services to taxonomists for standard genome sequencing and annotation.</title>
        <authorList>
            <consortium name="The Broad Institute Genomics Platform"/>
            <consortium name="The Broad Institute Genome Sequencing Center for Infectious Disease"/>
            <person name="Wu L."/>
            <person name="Ma J."/>
        </authorList>
    </citation>
    <scope>NUCLEOTIDE SEQUENCE [LARGE SCALE GENOMIC DNA]</scope>
    <source>
        <strain evidence="3">JCM 16929</strain>
    </source>
</reference>
<dbReference type="Proteomes" id="UP001501490">
    <property type="component" value="Unassembled WGS sequence"/>
</dbReference>
<dbReference type="Gene3D" id="1.10.10.10">
    <property type="entry name" value="Winged helix-like DNA-binding domain superfamily/Winged helix DNA-binding domain"/>
    <property type="match status" value="1"/>
</dbReference>
<sequence length="218" mass="24112">MARNQTLTATSYAILGLLAIKPWTTYELAMQMDRTLNRFWPRARSKLYEEPKKLVAAGLAEAIPGAHGRRPRTVYAITPAGRLALAGWLAAESAPPVFESEQLLKVFYADNGTRADLSAGLRRLRAWVDELTGTNIEVGSSYLEGEGPYPDRMAVLVLTSRFLDDYLEMIDRWAAWAAEVVAEWPEDPSTARPDLAELARTVEQATARASRWAASGDS</sequence>
<dbReference type="Pfam" id="PF03551">
    <property type="entry name" value="PadR"/>
    <property type="match status" value="1"/>
</dbReference>
<dbReference type="InterPro" id="IPR005149">
    <property type="entry name" value="Tscrpt_reg_PadR_N"/>
</dbReference>
<dbReference type="PANTHER" id="PTHR43252">
    <property type="entry name" value="TRANSCRIPTIONAL REGULATOR YQJI"/>
    <property type="match status" value="1"/>
</dbReference>
<dbReference type="InterPro" id="IPR036390">
    <property type="entry name" value="WH_DNA-bd_sf"/>
</dbReference>
<keyword evidence="3" id="KW-1185">Reference proteome</keyword>
<dbReference type="PANTHER" id="PTHR43252:SF4">
    <property type="entry name" value="TRANSCRIPTIONAL REGULATORY PROTEIN"/>
    <property type="match status" value="1"/>
</dbReference>
<dbReference type="SUPFAM" id="SSF46785">
    <property type="entry name" value="Winged helix' DNA-binding domain"/>
    <property type="match status" value="1"/>
</dbReference>
<feature type="domain" description="Transcription regulator PadR N-terminal" evidence="1">
    <location>
        <begin position="14"/>
        <end position="86"/>
    </location>
</feature>